<dbReference type="InterPro" id="IPR040919">
    <property type="entry name" value="Asparaginase_C"/>
</dbReference>
<dbReference type="SMART" id="SM00870">
    <property type="entry name" value="Asparaginase"/>
    <property type="match status" value="1"/>
</dbReference>
<sequence>MSVLTTGGTIAQQTARTTASGALGVAVPGFDVTRLLPGDRLDVALSVRSVSAKGSKDMRATDWLAMAAAVVEEIAAGADGVVLVHGTDTMHYTAAALSFVLGPVPVPVVLTGSMRPGGDPDSDGAANLRDAVRTAATADLGEVVVVFSGDADRRGPATILRGNRARKVHSTALNAFASPALAPLGAVGESVVLSAHARPKGGSPPRPSPAFAEDVALVTVTPTTTAPLLAGWLAPLSGVVLAGTGTGHVHADLVPVLADLGARGGAVVMSSQAAAGGERLGAYSGDLTPEVVPGLVGAGAMTAEAALVKLMWVLGRGADPEQVGVDRAGELAERW</sequence>
<feature type="active site" evidence="3">
    <location>
        <position position="87"/>
    </location>
</feature>
<evidence type="ECO:0000313" key="7">
    <source>
        <dbReference type="Proteomes" id="UP000198967"/>
    </source>
</evidence>
<feature type="binding site" evidence="2">
    <location>
        <position position="55"/>
    </location>
    <ligand>
        <name>substrate</name>
    </ligand>
</feature>
<feature type="active site" description="O-isoaspartyl threonine intermediate" evidence="1">
    <location>
        <position position="9"/>
    </location>
</feature>
<dbReference type="PIRSF" id="PIRSF001220">
    <property type="entry name" value="L-ASNase_gatD"/>
    <property type="match status" value="1"/>
</dbReference>
<keyword evidence="7" id="KW-1185">Reference proteome</keyword>
<dbReference type="GO" id="GO:0016740">
    <property type="term" value="F:transferase activity"/>
    <property type="evidence" value="ECO:0007669"/>
    <property type="project" value="UniProtKB-KW"/>
</dbReference>
<feature type="binding site" evidence="2">
    <location>
        <begin position="87"/>
        <end position="88"/>
    </location>
    <ligand>
        <name>substrate</name>
    </ligand>
</feature>
<dbReference type="PANTHER" id="PTHR11707:SF28">
    <property type="entry name" value="60 KDA LYSOPHOSPHOLIPASE"/>
    <property type="match status" value="1"/>
</dbReference>
<evidence type="ECO:0000259" key="4">
    <source>
        <dbReference type="Pfam" id="PF00710"/>
    </source>
</evidence>
<organism evidence="6 7">
    <name type="scientific">Pseudonocardia oroxyli</name>
    <dbReference type="NCBI Taxonomy" id="366584"/>
    <lineage>
        <taxon>Bacteria</taxon>
        <taxon>Bacillati</taxon>
        <taxon>Actinomycetota</taxon>
        <taxon>Actinomycetes</taxon>
        <taxon>Pseudonocardiales</taxon>
        <taxon>Pseudonocardiaceae</taxon>
        <taxon>Pseudonocardia</taxon>
    </lineage>
</organism>
<feature type="domain" description="Asparaginase/glutaminase C-terminal" evidence="5">
    <location>
        <begin position="214"/>
        <end position="323"/>
    </location>
</feature>
<reference evidence="6 7" key="1">
    <citation type="submission" date="2016-10" db="EMBL/GenBank/DDBJ databases">
        <authorList>
            <person name="de Groot N.N."/>
        </authorList>
    </citation>
    <scope>NUCLEOTIDE SEQUENCE [LARGE SCALE GENOMIC DNA]</scope>
    <source>
        <strain evidence="6 7">CGMCC 4.3143</strain>
    </source>
</reference>
<name>A0A1G7SRB3_PSEOR</name>
<dbReference type="PROSITE" id="PS00917">
    <property type="entry name" value="ASN_GLN_ASE_2"/>
    <property type="match status" value="1"/>
</dbReference>
<dbReference type="PROSITE" id="PS51732">
    <property type="entry name" value="ASN_GLN_ASE_3"/>
    <property type="match status" value="1"/>
</dbReference>
<dbReference type="InterPro" id="IPR006034">
    <property type="entry name" value="Asparaginase/glutaminase-like"/>
</dbReference>
<keyword evidence="6" id="KW-0808">Transferase</keyword>
<dbReference type="Proteomes" id="UP000198967">
    <property type="component" value="Unassembled WGS sequence"/>
</dbReference>
<dbReference type="PANTHER" id="PTHR11707">
    <property type="entry name" value="L-ASPARAGINASE"/>
    <property type="match status" value="1"/>
</dbReference>
<evidence type="ECO:0000256" key="3">
    <source>
        <dbReference type="PROSITE-ProRule" id="PRU10100"/>
    </source>
</evidence>
<dbReference type="PIRSF" id="PIRSF500176">
    <property type="entry name" value="L_ASNase"/>
    <property type="match status" value="1"/>
</dbReference>
<gene>
    <name evidence="6" type="ORF">SAMN05216377_11051</name>
</gene>
<dbReference type="InterPro" id="IPR027473">
    <property type="entry name" value="L-asparaginase_C"/>
</dbReference>
<dbReference type="PRINTS" id="PR00139">
    <property type="entry name" value="ASNGLNASE"/>
</dbReference>
<protein>
    <submittedName>
        <fullName evidence="6">Glutamyl-tRNA(Gln) amidotransferase subunit D</fullName>
    </submittedName>
</protein>
<evidence type="ECO:0000259" key="5">
    <source>
        <dbReference type="Pfam" id="PF17763"/>
    </source>
</evidence>
<dbReference type="SUPFAM" id="SSF53774">
    <property type="entry name" value="Glutaminase/Asparaginase"/>
    <property type="match status" value="1"/>
</dbReference>
<proteinExistence type="predicted"/>
<evidence type="ECO:0000313" key="6">
    <source>
        <dbReference type="EMBL" id="SDG24810.1"/>
    </source>
</evidence>
<accession>A0A1G7SRB3</accession>
<dbReference type="Gene3D" id="3.40.50.40">
    <property type="match status" value="1"/>
</dbReference>
<dbReference type="SFLD" id="SFLDS00057">
    <property type="entry name" value="Glutaminase/Asparaginase"/>
    <property type="match status" value="1"/>
</dbReference>
<dbReference type="STRING" id="366584.SAMN05216377_11051"/>
<dbReference type="InterPro" id="IPR027475">
    <property type="entry name" value="Asparaginase/glutaminase_AS2"/>
</dbReference>
<dbReference type="AlphaFoldDB" id="A0A1G7SRB3"/>
<evidence type="ECO:0000256" key="2">
    <source>
        <dbReference type="PIRSR" id="PIRSR001220-2"/>
    </source>
</evidence>
<dbReference type="InterPro" id="IPR036152">
    <property type="entry name" value="Asp/glu_Ase-like_sf"/>
</dbReference>
<dbReference type="Pfam" id="PF00710">
    <property type="entry name" value="Asparaginase"/>
    <property type="match status" value="1"/>
</dbReference>
<dbReference type="InterPro" id="IPR027474">
    <property type="entry name" value="L-asparaginase_N"/>
</dbReference>
<dbReference type="Pfam" id="PF17763">
    <property type="entry name" value="Asparaginase_C"/>
    <property type="match status" value="1"/>
</dbReference>
<feature type="domain" description="L-asparaginase N-terminal" evidence="4">
    <location>
        <begin position="2"/>
        <end position="194"/>
    </location>
</feature>
<dbReference type="RefSeq" id="WP_093085212.1">
    <property type="nucleotide sequence ID" value="NZ_FNBE01000010.1"/>
</dbReference>
<dbReference type="InterPro" id="IPR037152">
    <property type="entry name" value="L-asparaginase_N_sf"/>
</dbReference>
<dbReference type="EMBL" id="FNBE01000010">
    <property type="protein sequence ID" value="SDG24810.1"/>
    <property type="molecule type" value="Genomic_DNA"/>
</dbReference>
<dbReference type="Gene3D" id="3.40.50.1170">
    <property type="entry name" value="L-asparaginase, N-terminal domain"/>
    <property type="match status" value="1"/>
</dbReference>
<dbReference type="GO" id="GO:0004067">
    <property type="term" value="F:asparaginase activity"/>
    <property type="evidence" value="ECO:0007669"/>
    <property type="project" value="UniProtKB-UniRule"/>
</dbReference>
<evidence type="ECO:0000256" key="1">
    <source>
        <dbReference type="PIRSR" id="PIRSR001220-1"/>
    </source>
</evidence>